<organism evidence="7 8">
    <name type="scientific">Mycena indigotica</name>
    <dbReference type="NCBI Taxonomy" id="2126181"/>
    <lineage>
        <taxon>Eukaryota</taxon>
        <taxon>Fungi</taxon>
        <taxon>Dikarya</taxon>
        <taxon>Basidiomycota</taxon>
        <taxon>Agaricomycotina</taxon>
        <taxon>Agaricomycetes</taxon>
        <taxon>Agaricomycetidae</taxon>
        <taxon>Agaricales</taxon>
        <taxon>Marasmiineae</taxon>
        <taxon>Mycenaceae</taxon>
        <taxon>Mycena</taxon>
    </lineage>
</organism>
<dbReference type="CDD" id="cd00067">
    <property type="entry name" value="GAL4"/>
    <property type="match status" value="1"/>
</dbReference>
<dbReference type="GO" id="GO:0006351">
    <property type="term" value="P:DNA-templated transcription"/>
    <property type="evidence" value="ECO:0007669"/>
    <property type="project" value="InterPro"/>
</dbReference>
<dbReference type="EMBL" id="JACAZF010000007">
    <property type="protein sequence ID" value="KAF7299170.1"/>
    <property type="molecule type" value="Genomic_DNA"/>
</dbReference>
<dbReference type="CDD" id="cd12148">
    <property type="entry name" value="fungal_TF_MHR"/>
    <property type="match status" value="1"/>
</dbReference>
<dbReference type="RefSeq" id="XP_037218558.1">
    <property type="nucleotide sequence ID" value="XM_037365316.1"/>
</dbReference>
<comment type="caution">
    <text evidence="7">The sequence shown here is derived from an EMBL/GenBank/DDBJ whole genome shotgun (WGS) entry which is preliminary data.</text>
</comment>
<dbReference type="InterPro" id="IPR007219">
    <property type="entry name" value="XnlR_reg_dom"/>
</dbReference>
<keyword evidence="4" id="KW-0539">Nucleus</keyword>
<dbReference type="GO" id="GO:0008270">
    <property type="term" value="F:zinc ion binding"/>
    <property type="evidence" value="ECO:0007669"/>
    <property type="project" value="InterPro"/>
</dbReference>
<protein>
    <submittedName>
        <fullName evidence="7">Fungal-trans domain-containing protein</fullName>
    </submittedName>
</protein>
<gene>
    <name evidence="7" type="ORF">MIND_00865700</name>
</gene>
<dbReference type="PANTHER" id="PTHR46910">
    <property type="entry name" value="TRANSCRIPTION FACTOR PDR1"/>
    <property type="match status" value="1"/>
</dbReference>
<evidence type="ECO:0000259" key="6">
    <source>
        <dbReference type="PROSITE" id="PS50048"/>
    </source>
</evidence>
<dbReference type="GO" id="GO:0005634">
    <property type="term" value="C:nucleus"/>
    <property type="evidence" value="ECO:0007669"/>
    <property type="project" value="UniProtKB-SubCell"/>
</dbReference>
<dbReference type="InterPro" id="IPR036864">
    <property type="entry name" value="Zn2-C6_fun-type_DNA-bd_sf"/>
</dbReference>
<evidence type="ECO:0000256" key="2">
    <source>
        <dbReference type="ARBA" id="ARBA00022723"/>
    </source>
</evidence>
<accession>A0A8H6SJV2</accession>
<dbReference type="SMART" id="SM00906">
    <property type="entry name" value="Fungal_trans"/>
    <property type="match status" value="1"/>
</dbReference>
<keyword evidence="3" id="KW-0238">DNA-binding</keyword>
<keyword evidence="8" id="KW-1185">Reference proteome</keyword>
<keyword evidence="2" id="KW-0479">Metal-binding</keyword>
<dbReference type="InterPro" id="IPR001138">
    <property type="entry name" value="Zn2Cys6_DnaBD"/>
</dbReference>
<dbReference type="PROSITE" id="PS50048">
    <property type="entry name" value="ZN2_CY6_FUNGAL_2"/>
    <property type="match status" value="1"/>
</dbReference>
<dbReference type="SUPFAM" id="SSF57701">
    <property type="entry name" value="Zn2/Cys6 DNA-binding domain"/>
    <property type="match status" value="1"/>
</dbReference>
<comment type="subcellular location">
    <subcellularLocation>
        <location evidence="1">Nucleus</location>
    </subcellularLocation>
</comment>
<evidence type="ECO:0000256" key="4">
    <source>
        <dbReference type="ARBA" id="ARBA00023242"/>
    </source>
</evidence>
<dbReference type="PANTHER" id="PTHR46910:SF3">
    <property type="entry name" value="HALOTOLERANCE PROTEIN 9-RELATED"/>
    <property type="match status" value="1"/>
</dbReference>
<dbReference type="Proteomes" id="UP000636479">
    <property type="component" value="Unassembled WGS sequence"/>
</dbReference>
<dbReference type="InterPro" id="IPR050987">
    <property type="entry name" value="AtrR-like"/>
</dbReference>
<reference evidence="7" key="1">
    <citation type="submission" date="2020-05" db="EMBL/GenBank/DDBJ databases">
        <title>Mycena genomes resolve the evolution of fungal bioluminescence.</title>
        <authorList>
            <person name="Tsai I.J."/>
        </authorList>
    </citation>
    <scope>NUCLEOTIDE SEQUENCE</scope>
    <source>
        <strain evidence="7">171206Taipei</strain>
    </source>
</reference>
<dbReference type="SMART" id="SM00066">
    <property type="entry name" value="GAL4"/>
    <property type="match status" value="1"/>
</dbReference>
<dbReference type="GO" id="GO:0000981">
    <property type="term" value="F:DNA-binding transcription factor activity, RNA polymerase II-specific"/>
    <property type="evidence" value="ECO:0007669"/>
    <property type="project" value="InterPro"/>
</dbReference>
<evidence type="ECO:0000313" key="7">
    <source>
        <dbReference type="EMBL" id="KAF7299170.1"/>
    </source>
</evidence>
<evidence type="ECO:0000256" key="5">
    <source>
        <dbReference type="SAM" id="Coils"/>
    </source>
</evidence>
<keyword evidence="5" id="KW-0175">Coiled coil</keyword>
<dbReference type="Gene3D" id="4.10.240.10">
    <property type="entry name" value="Zn(2)-C6 fungal-type DNA-binding domain"/>
    <property type="match status" value="1"/>
</dbReference>
<evidence type="ECO:0000313" key="8">
    <source>
        <dbReference type="Proteomes" id="UP000636479"/>
    </source>
</evidence>
<dbReference type="Pfam" id="PF04082">
    <property type="entry name" value="Fungal_trans"/>
    <property type="match status" value="1"/>
</dbReference>
<dbReference type="Pfam" id="PF00172">
    <property type="entry name" value="Zn_clus"/>
    <property type="match status" value="1"/>
</dbReference>
<name>A0A8H6SJV2_9AGAR</name>
<dbReference type="PROSITE" id="PS00463">
    <property type="entry name" value="ZN2_CY6_FUNGAL_1"/>
    <property type="match status" value="1"/>
</dbReference>
<dbReference type="GeneID" id="59347832"/>
<feature type="domain" description="Zn(2)-C6 fungal-type" evidence="6">
    <location>
        <begin position="18"/>
        <end position="51"/>
    </location>
</feature>
<dbReference type="GO" id="GO:0003677">
    <property type="term" value="F:DNA binding"/>
    <property type="evidence" value="ECO:0007669"/>
    <property type="project" value="UniProtKB-KW"/>
</dbReference>
<proteinExistence type="predicted"/>
<evidence type="ECO:0000256" key="3">
    <source>
        <dbReference type="ARBA" id="ARBA00023125"/>
    </source>
</evidence>
<sequence length="701" mass="78587">MSTIVLNEKDGGPTTKRSCDVCRRHKIKCDGSQSKDGVCSHCTHFGLQCTYLEPAKRRGPKKKESRIEQLQQQIVALEEKLRQLSVCAVCSQPLSLSSRVSQDLVRSGAGAALNRQPADSSSSSSDSDEDEIFVSQFGCLSLGPNFSFGAGFNFVLAAKAVTPDDTPPGKKVVKEAFKDLDCNQIPLWEQQLYERRPLYIFPESDLMHELVGLYFENVHPTLPILHRKYFESALSEGLHLTDDHFAAALLAVLSVACLYSDDPRIFLDGYSAHSSGWSFINQVTVLHKGCEANIWDVTYYLLLTVYTLATSKAQDSWIYLGIGIRFLQQRGDRRVKIGSEEESNTLNDMWGRAFWSFVVMDRMLSALFGRPTTNIGLDVELLAFPRRQEVQTYASIYNRLCCILDDAMHRVYGSNTRTRDDPSTRDLQRHIVSELDSDMNDCFNSIPVHLSWNSGASIDNRSPQSYDQAFMLYVIYHYVRIVIHRPYIEKSNILAAPSLSIAVNAASSIIQAADAWIKVRQRLLPTLVVCPVFIAGTTLILSMFGTKTSNIVPSLSKGKELIAQTMSILEYGESRRSPDGRLKRLLVRLRYVGCPWAYSDCPEPTSGGRATGENINSTSDADHFLSHSDSYELRPGVTIEELLSGMEPPSMLPPVPKPDELDLSYWTAAPINFSNVMEWDSFIEHNLPVDHLNNEPLLPWE</sequence>
<dbReference type="AlphaFoldDB" id="A0A8H6SJV2"/>
<feature type="coiled-coil region" evidence="5">
    <location>
        <begin position="60"/>
        <end position="87"/>
    </location>
</feature>
<evidence type="ECO:0000256" key="1">
    <source>
        <dbReference type="ARBA" id="ARBA00004123"/>
    </source>
</evidence>
<dbReference type="OrthoDB" id="4456959at2759"/>